<comment type="caution">
    <text evidence="2">The sequence shown here is derived from an EMBL/GenBank/DDBJ whole genome shotgun (WGS) entry which is preliminary data.</text>
</comment>
<dbReference type="InterPro" id="IPR015947">
    <property type="entry name" value="PUA-like_sf"/>
</dbReference>
<accession>W1Q174</accession>
<proteinExistence type="predicted"/>
<sequence length="184" mass="20944">MNRFKVGMDIYDVKHVIIVEKDWEASKMRSEVMWQDFCRRQGLVTDTPYEAFSFGGPGSAIADPLAQLVLAGKKTATCSAKLLYEVEDEPLPEVGSYSVILDSRNQAQCVIQTTGVVTIPYEEVTEAWARKEGEGDLSLEYWRQAHWSFFEAEFRLVGQVFTPDQELVFEEFQLVYRLPEASLG</sequence>
<dbReference type="eggNOG" id="COG4405">
    <property type="taxonomic scope" value="Bacteria"/>
</dbReference>
<gene>
    <name evidence="2" type="ORF">GCWU000182_001904</name>
</gene>
<evidence type="ECO:0000313" key="2">
    <source>
        <dbReference type="EMBL" id="ESK64720.1"/>
    </source>
</evidence>
<dbReference type="CDD" id="cd06553">
    <property type="entry name" value="ASCH_Ef3133_like"/>
    <property type="match status" value="1"/>
</dbReference>
<dbReference type="SMART" id="SM01022">
    <property type="entry name" value="ASCH"/>
    <property type="match status" value="1"/>
</dbReference>
<dbReference type="PANTHER" id="PTHR39203:SF1">
    <property type="entry name" value="CYTOPLASMIC PROTEIN"/>
    <property type="match status" value="1"/>
</dbReference>
<dbReference type="InterPro" id="IPR009326">
    <property type="entry name" value="DUF984"/>
</dbReference>
<protein>
    <submittedName>
        <fullName evidence="2">ASCH domain protein</fullName>
    </submittedName>
</protein>
<name>W1Q174_ABIDE</name>
<dbReference type="SUPFAM" id="SSF88697">
    <property type="entry name" value="PUA domain-like"/>
    <property type="match status" value="1"/>
</dbReference>
<keyword evidence="3" id="KW-1185">Reference proteome</keyword>
<feature type="domain" description="ASCH" evidence="1">
    <location>
        <begin position="52"/>
        <end position="176"/>
    </location>
</feature>
<dbReference type="Pfam" id="PF04266">
    <property type="entry name" value="ASCH"/>
    <property type="match status" value="1"/>
</dbReference>
<evidence type="ECO:0000313" key="3">
    <source>
        <dbReference type="Proteomes" id="UP000019050"/>
    </source>
</evidence>
<dbReference type="PIRSF" id="PIRSF021320">
    <property type="entry name" value="DUF984"/>
    <property type="match status" value="1"/>
</dbReference>
<evidence type="ECO:0000259" key="1">
    <source>
        <dbReference type="SMART" id="SM01022"/>
    </source>
</evidence>
<dbReference type="AlphaFoldDB" id="W1Q174"/>
<dbReference type="HOGENOM" id="CLU_102450_0_1_9"/>
<dbReference type="Gene3D" id="3.10.400.10">
    <property type="entry name" value="Sulfate adenylyltransferase"/>
    <property type="match status" value="1"/>
</dbReference>
<dbReference type="InterPro" id="IPR007374">
    <property type="entry name" value="ASCH_domain"/>
</dbReference>
<dbReference type="STRING" id="592010.GCWU000182_001904"/>
<dbReference type="Proteomes" id="UP000019050">
    <property type="component" value="Unassembled WGS sequence"/>
</dbReference>
<organism evidence="2 3">
    <name type="scientific">Abiotrophia defectiva ATCC 49176</name>
    <dbReference type="NCBI Taxonomy" id="592010"/>
    <lineage>
        <taxon>Bacteria</taxon>
        <taxon>Bacillati</taxon>
        <taxon>Bacillota</taxon>
        <taxon>Bacilli</taxon>
        <taxon>Lactobacillales</taxon>
        <taxon>Aerococcaceae</taxon>
        <taxon>Abiotrophia</taxon>
    </lineage>
</organism>
<dbReference type="EMBL" id="ACIN03000017">
    <property type="protein sequence ID" value="ESK64720.1"/>
    <property type="molecule type" value="Genomic_DNA"/>
</dbReference>
<reference evidence="2" key="1">
    <citation type="submission" date="2013-06" db="EMBL/GenBank/DDBJ databases">
        <authorList>
            <person name="Weinstock G."/>
            <person name="Sodergren E."/>
            <person name="Clifton S."/>
            <person name="Fulton L."/>
            <person name="Fulton B."/>
            <person name="Courtney L."/>
            <person name="Fronick C."/>
            <person name="Harrison M."/>
            <person name="Strong C."/>
            <person name="Farmer C."/>
            <person name="Delahaunty K."/>
            <person name="Markovic C."/>
            <person name="Hall O."/>
            <person name="Minx P."/>
            <person name="Tomlinson C."/>
            <person name="Mitreva M."/>
            <person name="Nelson J."/>
            <person name="Hou S."/>
            <person name="Wollam A."/>
            <person name="Pepin K.H."/>
            <person name="Johnson M."/>
            <person name="Bhonagiri V."/>
            <person name="Nash W.E."/>
            <person name="Warren W."/>
            <person name="Chinwalla A."/>
            <person name="Mardis E.R."/>
            <person name="Wilson R.K."/>
        </authorList>
    </citation>
    <scope>NUCLEOTIDE SEQUENCE [LARGE SCALE GENOMIC DNA]</scope>
    <source>
        <strain evidence="2">ATCC 49176</strain>
    </source>
</reference>
<dbReference type="PANTHER" id="PTHR39203">
    <property type="entry name" value="CYTOPLASMIC PROTEIN-RELATED"/>
    <property type="match status" value="1"/>
</dbReference>